<dbReference type="Pfam" id="PF17867">
    <property type="entry name" value="AAA_lid_7"/>
    <property type="match status" value="3"/>
</dbReference>
<dbReference type="InterPro" id="IPR048617">
    <property type="entry name" value="MDN1_AAA_lid_4"/>
</dbReference>
<feature type="domain" description="AAA+ ATPase" evidence="12">
    <location>
        <begin position="609"/>
        <end position="867"/>
    </location>
</feature>
<keyword evidence="9" id="KW-0539">Nucleus</keyword>
<dbReference type="GO" id="GO:0016887">
    <property type="term" value="F:ATP hydrolysis activity"/>
    <property type="evidence" value="ECO:0007669"/>
    <property type="project" value="InterPro"/>
</dbReference>
<evidence type="ECO:0000256" key="1">
    <source>
        <dbReference type="ARBA" id="ARBA00004604"/>
    </source>
</evidence>
<name>A0A6J3M2M2_9PEZI</name>
<dbReference type="SUPFAM" id="SSF52540">
    <property type="entry name" value="P-loop containing nucleoside triphosphate hydrolases"/>
    <property type="match status" value="6"/>
</dbReference>
<dbReference type="FunFam" id="3.40.50.300:FF:000142">
    <property type="entry name" value="Midasin"/>
    <property type="match status" value="1"/>
</dbReference>
<dbReference type="InterPro" id="IPR027417">
    <property type="entry name" value="P-loop_NTPase"/>
</dbReference>
<evidence type="ECO:0000256" key="4">
    <source>
        <dbReference type="ARBA" id="ARBA00017143"/>
    </source>
</evidence>
<dbReference type="FunFam" id="3.40.50.300:FF:000582">
    <property type="entry name" value="Midasin"/>
    <property type="match status" value="1"/>
</dbReference>
<accession>A0A6J3M2M2</accession>
<keyword evidence="5" id="KW-0597">Phosphoprotein</keyword>
<dbReference type="RefSeq" id="XP_033459301.1">
    <property type="nucleotide sequence ID" value="XM_033599858.1"/>
</dbReference>
<feature type="domain" description="AAA+ ATPase" evidence="12">
    <location>
        <begin position="284"/>
        <end position="399"/>
    </location>
</feature>
<evidence type="ECO:0000313" key="14">
    <source>
        <dbReference type="RefSeq" id="XP_033459301.1"/>
    </source>
</evidence>
<comment type="similarity">
    <text evidence="3">Belongs to the midasin family.</text>
</comment>
<dbReference type="Gene3D" id="3.40.50.300">
    <property type="entry name" value="P-loop containing nucleotide triphosphate hydrolases"/>
    <property type="match status" value="6"/>
</dbReference>
<keyword evidence="8" id="KW-0143">Chaperone</keyword>
<dbReference type="Pfam" id="PF07728">
    <property type="entry name" value="AAA_5"/>
    <property type="match status" value="9"/>
</dbReference>
<evidence type="ECO:0000256" key="11">
    <source>
        <dbReference type="SAM" id="MobiDB-lite"/>
    </source>
</evidence>
<dbReference type="GO" id="GO:0000055">
    <property type="term" value="P:ribosomal large subunit export from nucleus"/>
    <property type="evidence" value="ECO:0007669"/>
    <property type="project" value="TreeGrafter"/>
</dbReference>
<feature type="domain" description="AAA+ ATPase" evidence="12">
    <location>
        <begin position="1043"/>
        <end position="1188"/>
    </location>
</feature>
<gene>
    <name evidence="14" type="ORF">K489DRAFT_237330</name>
</gene>
<evidence type="ECO:0000256" key="5">
    <source>
        <dbReference type="ARBA" id="ARBA00022553"/>
    </source>
</evidence>
<evidence type="ECO:0000259" key="12">
    <source>
        <dbReference type="SMART" id="SM00382"/>
    </source>
</evidence>
<dbReference type="PANTHER" id="PTHR48103">
    <property type="entry name" value="MIDASIN-RELATED"/>
    <property type="match status" value="1"/>
</dbReference>
<sequence>MPHSGNEHVLEAIMHLPEQFLHVFEHASDAEYLQNLTKGALDPSYSYILLAHCEDQFAYVCANLRRHGSFAATVGALGRIVPFATFLTPCAVRVLEQEHASFEIGADQAETALYLLGIYRLLKSNKNAFRKYINAAALSARLGHADRPVTNLIIRILQLYLNAADCWYGTMLTRYLDHNSTAAKMEGPWDEKTIDYRFLTLWEEDRSDVVRALCANVSADPSSVPEALRRAIKLEHVDAHTCALGGVMFPRDSLIDYENDHREALVKTYTTASNTRSLACALKCQKSVLITGPTGSGKTLQVHHAAAKLGKLDSMITLHLNEQSDAKLLLGVYTTGVTIGSFTWKPGVLTTAVQEGRWVLIEDLDRAPTEVIGTLLPLIERRTLSIPNRRETIHAAQGFRILATIRTTLNHKGEEIRPSMHMLGTRHWTCINLSLPSHAEHSTIAHALYPTMSPFLPQFMSVYERVVQTSRSTLSDQKRGMVAREISPRDLLKWLKRVSTLLSHRTSYSSNDIDSGFLEAMDCFAGFLPDGTARQTLAASIAEELQIDPQRRDFLLERREVSYQIAKSGLNIGRYSLVASHSVRRSDTPFSTSPHTTRMLERVAAAVINREPLLLVGETGVGKTTAVQHLASNLGKKLVAFNLSQQSEAGDLLGGFKPVNARSLMIPLKEEFDDLFEEGFSATKNQQFLQLLGKQTAKANWRAVCKLWREALKMVEKQKQQQLASPTREGETPNKKRKVDSKRFIDFARWESFTHKMTTAERSIAGASDAFLFSFIEGNIVKAVRNGDWILLDEINLASSDTLESISDLLASESPSILLTEAGNIERIEAHPDFRVFAAMNPATDVGKKDLPPGIRSRFTEIYVNSPDKDLKSLQSIVAAYLRQEITSDPALVTDISVLYQTIIALTDENRLVDGAGQKPHFSLRTLTRTLSFAKRIHHLCSLRRAVYEGFQMSFVTFLDVESAGVVRPIIERSIFSKRTNVAADLRKPLRKPSDEHCYVQAYPGSKHWIRCGEKEQEEQSHYIFTPFVETNLENLARASSTRQFPVLIQGPTSSGKTSMIEYLAKRTGHEFVRINNHEHTDLQEYLGTYVSDSNGRLHFQEGVLVKALREGHWIVLDELNLAPTDVLEALNRLLDDNRELLLPETQEIVRPHPEFMLFATQNPAGLYGGRKQLSRAFRNRFLELHFDDIPINELQEILHKRTKLPESRCKKIVDVYIELATLRQENRLFEHKSFATLRDLFRWALRDNSTIEQLAQNGYMLLGERVRKTEERSALKTILEKVMSRKGPKVLIDDDILYSTTSNEIRQFQASPVALPIVWTRAMRRLYVLVVRAIQNNEPVLLVGETGCGKTTVCQLLASAVQQRLHVVNAHQNTETADLIGSQRPVRNRASIETALRQLLQEVPMVVANDETLGSTDALLREYDQWLSSLSETANAAQVISEQHVQIHLLRTRYKALFEWVDGSLVQAMKEGSFFLLDEISLADDSVLERINSVLEPQRTILLAEKGSMDASIVASAGFQFFATMNPGGDYGKRELSPALRNRFTEIWVPSLSSHEDILDIVDAKINVAAKPFGTAIVNFATWFRSRYDTSVTSSISIRDTLAWIDFINAYASVDPRAAFVHGAAMVYVDTLGANPAGFMSLAMSDLDEERQICIRKLGQLAALDTVAIYNQKIDVSSDHTHFRIGPFGVARSLVHEGADPQFTFEPTTTKINALRVLRALQLTKPIMLEGSPGVGKTALITAIAAAARMPLTRINLSDQTDLLDLFGADAPVEGAQTGTFSWRDAPFLHAMKKGEWVLLDEMNLASQAVLEGLNACLDHRGEVFIPELGQTFTRHPDFRIFAAQNPHHQGGGRKGLPASFVNRFTVVFADVFSADDLALICRRNYPTIGLSYIEKVVSFVSDLTTEVSERKRFGLAGGPWEFNLRDVSRWLSLAASSQGVLSAASPRDIAQMLFTSRFRSTGDQACVNDLFATIFPDDVNEFSLFCNSSHSMLQVGLGVLPRNTLTADYQTFAAQSLTGEQLRALQWIMVCVQQCWPVILVGPTGSGKTLLVEHLAAVTGTSLVTIAMNADTDAIDLIGGYEQVDTSRHATSSLLEFCKALSRFCKDVIIDGTSSQIVEILIALQSAELCQSDHKRLADLIQRLPATLRADAEHILELFSNSADAEKARFEWVDGPLIEAMSLGQWVVLDNANLCSPSVLDRLNSLLEPNGVLSINEHSNADGTPRIIKPHPNFKVFLTVDSRFGELSRAMRNRAVELHLSPAYPLVPLTCEPLAAESAMARFRVVGRHASDAKFTSTVNGSILRDHLAFSDGAAVKDFGQEIDRSLFSRNIQSEAGTANLAINSFVFDEAVLEQILSFHQENAENMGLPSDFAYVQVGYLLKHCCLLLQLTVRVH</sequence>
<evidence type="ECO:0000256" key="7">
    <source>
        <dbReference type="ARBA" id="ARBA00022840"/>
    </source>
</evidence>
<comment type="subcellular location">
    <subcellularLocation>
        <location evidence="1">Nucleus</location>
        <location evidence="1">Nucleolus</location>
    </subcellularLocation>
    <subcellularLocation>
        <location evidence="2">Nucleus</location>
        <location evidence="2">Nucleoplasm</location>
    </subcellularLocation>
</comment>
<feature type="domain" description="AAA+ ATPase" evidence="12">
    <location>
        <begin position="1337"/>
        <end position="1555"/>
    </location>
</feature>
<reference evidence="14" key="1">
    <citation type="submission" date="2020-01" db="EMBL/GenBank/DDBJ databases">
        <authorList>
            <consortium name="DOE Joint Genome Institute"/>
            <person name="Haridas S."/>
            <person name="Albert R."/>
            <person name="Binder M."/>
            <person name="Bloem J."/>
            <person name="Labutti K."/>
            <person name="Salamov A."/>
            <person name="Andreopoulos B."/>
            <person name="Baker S.E."/>
            <person name="Barry K."/>
            <person name="Bills G."/>
            <person name="Bluhm B.H."/>
            <person name="Cannon C."/>
            <person name="Castanera R."/>
            <person name="Culley D.E."/>
            <person name="Daum C."/>
            <person name="Ezra D."/>
            <person name="Gonzalez J.B."/>
            <person name="Henrissat B."/>
            <person name="Kuo A."/>
            <person name="Liang C."/>
            <person name="Lipzen A."/>
            <person name="Lutzoni F."/>
            <person name="Magnuson J."/>
            <person name="Mondo S."/>
            <person name="Nolan M."/>
            <person name="Ohm R."/>
            <person name="Pangilinan J."/>
            <person name="Park H.-J."/>
            <person name="Ramirez L."/>
            <person name="Alfaro M."/>
            <person name="Sun H."/>
            <person name="Tritt A."/>
            <person name="Yoshinaga Y."/>
            <person name="Zwiers L.-H."/>
            <person name="Turgeon B.G."/>
            <person name="Goodwin S.B."/>
            <person name="Spatafora J.W."/>
            <person name="Crous P.W."/>
            <person name="Grigoriev I.V."/>
        </authorList>
    </citation>
    <scope>NUCLEOTIDE SEQUENCE</scope>
    <source>
        <strain evidence="14">CBS 342.82</strain>
    </source>
</reference>
<dbReference type="InterPro" id="IPR003593">
    <property type="entry name" value="AAA+_ATPase"/>
</dbReference>
<feature type="domain" description="AAA+ ATPase" evidence="12">
    <location>
        <begin position="2036"/>
        <end position="2264"/>
    </location>
</feature>
<dbReference type="GeneID" id="54357657"/>
<keyword evidence="7" id="KW-0067">ATP-binding</keyword>
<dbReference type="OrthoDB" id="5186at2759"/>
<dbReference type="FunFam" id="3.40.50.300:FF:000712">
    <property type="entry name" value="Midasin"/>
    <property type="match status" value="1"/>
</dbReference>
<dbReference type="GO" id="GO:0005654">
    <property type="term" value="C:nucleoplasm"/>
    <property type="evidence" value="ECO:0007669"/>
    <property type="project" value="UniProtKB-SubCell"/>
</dbReference>
<keyword evidence="6" id="KW-0547">Nucleotide-binding</keyword>
<dbReference type="GO" id="GO:0005730">
    <property type="term" value="C:nucleolus"/>
    <property type="evidence" value="ECO:0007669"/>
    <property type="project" value="UniProtKB-SubCell"/>
</dbReference>
<evidence type="ECO:0000256" key="9">
    <source>
        <dbReference type="ARBA" id="ARBA00023242"/>
    </source>
</evidence>
<evidence type="ECO:0000256" key="3">
    <source>
        <dbReference type="ARBA" id="ARBA00007188"/>
    </source>
</evidence>
<dbReference type="GO" id="GO:0000027">
    <property type="term" value="P:ribosomal large subunit assembly"/>
    <property type="evidence" value="ECO:0007669"/>
    <property type="project" value="TreeGrafter"/>
</dbReference>
<dbReference type="InterPro" id="IPR011704">
    <property type="entry name" value="ATPase_dyneun-rel_AAA"/>
</dbReference>
<keyword evidence="14" id="KW-0378">Hydrolase</keyword>
<organism evidence="14">
    <name type="scientific">Dissoconium aciculare CBS 342.82</name>
    <dbReference type="NCBI Taxonomy" id="1314786"/>
    <lineage>
        <taxon>Eukaryota</taxon>
        <taxon>Fungi</taxon>
        <taxon>Dikarya</taxon>
        <taxon>Ascomycota</taxon>
        <taxon>Pezizomycotina</taxon>
        <taxon>Dothideomycetes</taxon>
        <taxon>Dothideomycetidae</taxon>
        <taxon>Mycosphaerellales</taxon>
        <taxon>Dissoconiaceae</taxon>
        <taxon>Dissoconium</taxon>
    </lineage>
</organism>
<dbReference type="Proteomes" id="UP000504637">
    <property type="component" value="Unplaced"/>
</dbReference>
<protein>
    <recommendedName>
        <fullName evidence="4">Midasin</fullName>
    </recommendedName>
    <alternativeName>
        <fullName evidence="10">MIDAS-containing protein</fullName>
    </alternativeName>
</protein>
<evidence type="ECO:0000256" key="10">
    <source>
        <dbReference type="ARBA" id="ARBA00077000"/>
    </source>
</evidence>
<dbReference type="SMART" id="SM00382">
    <property type="entry name" value="AAA"/>
    <property type="match status" value="6"/>
</dbReference>
<evidence type="ECO:0000256" key="6">
    <source>
        <dbReference type="ARBA" id="ARBA00022741"/>
    </source>
</evidence>
<feature type="domain" description="AAA+ ATPase" evidence="12">
    <location>
        <begin position="1724"/>
        <end position="1892"/>
    </location>
</feature>
<reference evidence="14" key="2">
    <citation type="submission" date="2020-04" db="EMBL/GenBank/DDBJ databases">
        <authorList>
            <consortium name="NCBI Genome Project"/>
        </authorList>
    </citation>
    <scope>NUCLEOTIDE SEQUENCE</scope>
    <source>
        <strain evidence="14">CBS 342.82</strain>
    </source>
</reference>
<evidence type="ECO:0000313" key="13">
    <source>
        <dbReference type="Proteomes" id="UP000504637"/>
    </source>
</evidence>
<dbReference type="PANTHER" id="PTHR48103:SF2">
    <property type="entry name" value="MIDASIN"/>
    <property type="match status" value="1"/>
</dbReference>
<keyword evidence="13" id="KW-1185">Reference proteome</keyword>
<dbReference type="FunFam" id="3.40.50.300:FF:001368">
    <property type="entry name" value="Midasin"/>
    <property type="match status" value="1"/>
</dbReference>
<dbReference type="Pfam" id="PF17865">
    <property type="entry name" value="AAA_lid_5"/>
    <property type="match status" value="1"/>
</dbReference>
<dbReference type="GO" id="GO:0030687">
    <property type="term" value="C:preribosome, large subunit precursor"/>
    <property type="evidence" value="ECO:0007669"/>
    <property type="project" value="TreeGrafter"/>
</dbReference>
<reference evidence="14" key="3">
    <citation type="submission" date="2025-08" db="UniProtKB">
        <authorList>
            <consortium name="RefSeq"/>
        </authorList>
    </citation>
    <scope>IDENTIFICATION</scope>
    <source>
        <strain evidence="14">CBS 342.82</strain>
    </source>
</reference>
<evidence type="ECO:0000256" key="2">
    <source>
        <dbReference type="ARBA" id="ARBA00004642"/>
    </source>
</evidence>
<dbReference type="InterPro" id="IPR040848">
    <property type="entry name" value="AAA_lid_7"/>
</dbReference>
<proteinExistence type="inferred from homology"/>
<feature type="region of interest" description="Disordered" evidence="11">
    <location>
        <begin position="719"/>
        <end position="738"/>
    </location>
</feature>
<dbReference type="GO" id="GO:0005524">
    <property type="term" value="F:ATP binding"/>
    <property type="evidence" value="ECO:0007669"/>
    <property type="project" value="UniProtKB-KW"/>
</dbReference>
<dbReference type="Pfam" id="PF21108">
    <property type="entry name" value="MDN1_4th"/>
    <property type="match status" value="1"/>
</dbReference>
<dbReference type="InterPro" id="IPR041190">
    <property type="entry name" value="Midasin_AAA_lid_5"/>
</dbReference>
<evidence type="ECO:0000256" key="8">
    <source>
        <dbReference type="ARBA" id="ARBA00023186"/>
    </source>
</evidence>
<dbReference type="CDD" id="cd00009">
    <property type="entry name" value="AAA"/>
    <property type="match status" value="1"/>
</dbReference>